<dbReference type="OrthoDB" id="9806995at2"/>
<dbReference type="Gene3D" id="3.30.565.10">
    <property type="entry name" value="Histidine kinase-like ATPase, C-terminal domain"/>
    <property type="match status" value="1"/>
</dbReference>
<dbReference type="STRING" id="1563681.BFP71_15395"/>
<reference evidence="6 7" key="1">
    <citation type="submission" date="2016-08" db="EMBL/GenBank/DDBJ databases">
        <title>Draft genome of Fabibacter sp. strain SK-8.</title>
        <authorList>
            <person name="Wong S.-K."/>
            <person name="Hamasaki K."/>
            <person name="Yoshizawa S."/>
        </authorList>
    </citation>
    <scope>NUCLEOTIDE SEQUENCE [LARGE SCALE GENOMIC DNA]</scope>
    <source>
        <strain evidence="6 7">SK-8</strain>
    </source>
</reference>
<evidence type="ECO:0000259" key="5">
    <source>
        <dbReference type="PROSITE" id="PS50109"/>
    </source>
</evidence>
<dbReference type="Proteomes" id="UP000095552">
    <property type="component" value="Unassembled WGS sequence"/>
</dbReference>
<dbReference type="InterPro" id="IPR036097">
    <property type="entry name" value="HisK_dim/P_sf"/>
</dbReference>
<keyword evidence="3" id="KW-0597">Phosphoprotein</keyword>
<evidence type="ECO:0000259" key="4">
    <source>
        <dbReference type="PROSITE" id="PS50042"/>
    </source>
</evidence>
<dbReference type="EMBL" id="MDGQ01000005">
    <property type="protein sequence ID" value="OEK04823.1"/>
    <property type="molecule type" value="Genomic_DNA"/>
</dbReference>
<dbReference type="InterPro" id="IPR018490">
    <property type="entry name" value="cNMP-bd_dom_sf"/>
</dbReference>
<dbReference type="AlphaFoldDB" id="A0A1E5T0C6"/>
<dbReference type="Gene3D" id="1.10.287.130">
    <property type="match status" value="1"/>
</dbReference>
<dbReference type="Pfam" id="PF00027">
    <property type="entry name" value="cNMP_binding"/>
    <property type="match status" value="1"/>
</dbReference>
<dbReference type="InterPro" id="IPR036890">
    <property type="entry name" value="HATPase_C_sf"/>
</dbReference>
<proteinExistence type="predicted"/>
<accession>A0A1E5T0C6</accession>
<dbReference type="CDD" id="cd00038">
    <property type="entry name" value="CAP_ED"/>
    <property type="match status" value="1"/>
</dbReference>
<dbReference type="InterPro" id="IPR003661">
    <property type="entry name" value="HisK_dim/P_dom"/>
</dbReference>
<feature type="domain" description="Histidine kinase" evidence="5">
    <location>
        <begin position="292"/>
        <end position="465"/>
    </location>
</feature>
<dbReference type="PANTHER" id="PTHR43065:SF48">
    <property type="entry name" value="HISTIDINE KINASE"/>
    <property type="match status" value="1"/>
</dbReference>
<gene>
    <name evidence="6" type="ORF">BFP71_15395</name>
</gene>
<dbReference type="SUPFAM" id="SSF51206">
    <property type="entry name" value="cAMP-binding domain-like"/>
    <property type="match status" value="1"/>
</dbReference>
<evidence type="ECO:0000256" key="3">
    <source>
        <dbReference type="ARBA" id="ARBA00022553"/>
    </source>
</evidence>
<name>A0A1E5T0C6_9BACT</name>
<dbReference type="PRINTS" id="PR00344">
    <property type="entry name" value="BCTRLSENSOR"/>
</dbReference>
<protein>
    <recommendedName>
        <fullName evidence="2">histidine kinase</fullName>
        <ecNumber evidence="2">2.7.13.3</ecNumber>
    </recommendedName>
</protein>
<keyword evidence="7" id="KW-1185">Reference proteome</keyword>
<dbReference type="SMART" id="SM00387">
    <property type="entry name" value="HATPase_c"/>
    <property type="match status" value="1"/>
</dbReference>
<dbReference type="CDD" id="cd00082">
    <property type="entry name" value="HisKA"/>
    <property type="match status" value="1"/>
</dbReference>
<evidence type="ECO:0000256" key="2">
    <source>
        <dbReference type="ARBA" id="ARBA00012438"/>
    </source>
</evidence>
<dbReference type="PROSITE" id="PS50109">
    <property type="entry name" value="HIS_KIN"/>
    <property type="match status" value="1"/>
</dbReference>
<dbReference type="InterPro" id="IPR004358">
    <property type="entry name" value="Sig_transdc_His_kin-like_C"/>
</dbReference>
<dbReference type="Gene3D" id="2.60.120.10">
    <property type="entry name" value="Jelly Rolls"/>
    <property type="match status" value="1"/>
</dbReference>
<dbReference type="Pfam" id="PF02518">
    <property type="entry name" value="HATPase_c"/>
    <property type="match status" value="1"/>
</dbReference>
<dbReference type="EC" id="2.7.13.3" evidence="2"/>
<dbReference type="PROSITE" id="PS50042">
    <property type="entry name" value="CNMP_BINDING_3"/>
    <property type="match status" value="1"/>
</dbReference>
<evidence type="ECO:0000256" key="1">
    <source>
        <dbReference type="ARBA" id="ARBA00000085"/>
    </source>
</evidence>
<dbReference type="InterPro" id="IPR000595">
    <property type="entry name" value="cNMP-bd_dom"/>
</dbReference>
<feature type="domain" description="Cyclic nucleotide-binding" evidence="4">
    <location>
        <begin position="15"/>
        <end position="117"/>
    </location>
</feature>
<dbReference type="SUPFAM" id="SSF47384">
    <property type="entry name" value="Homodimeric domain of signal transducing histidine kinase"/>
    <property type="match status" value="1"/>
</dbReference>
<evidence type="ECO:0000313" key="7">
    <source>
        <dbReference type="Proteomes" id="UP000095552"/>
    </source>
</evidence>
<comment type="catalytic activity">
    <reaction evidence="1">
        <text>ATP + protein L-histidine = ADP + protein N-phospho-L-histidine.</text>
        <dbReference type="EC" id="2.7.13.3"/>
    </reaction>
</comment>
<organism evidence="6 7">
    <name type="scientific">Roseivirga misakiensis</name>
    <dbReference type="NCBI Taxonomy" id="1563681"/>
    <lineage>
        <taxon>Bacteria</taxon>
        <taxon>Pseudomonadati</taxon>
        <taxon>Bacteroidota</taxon>
        <taxon>Cytophagia</taxon>
        <taxon>Cytophagales</taxon>
        <taxon>Roseivirgaceae</taxon>
        <taxon>Roseivirga</taxon>
    </lineage>
</organism>
<comment type="caution">
    <text evidence="6">The sequence shown here is derived from an EMBL/GenBank/DDBJ whole genome shotgun (WGS) entry which is preliminary data.</text>
</comment>
<dbReference type="SUPFAM" id="SSF55874">
    <property type="entry name" value="ATPase domain of HSP90 chaperone/DNA topoisomerase II/histidine kinase"/>
    <property type="match status" value="1"/>
</dbReference>
<dbReference type="InterPro" id="IPR005467">
    <property type="entry name" value="His_kinase_dom"/>
</dbReference>
<dbReference type="GO" id="GO:0000155">
    <property type="term" value="F:phosphorelay sensor kinase activity"/>
    <property type="evidence" value="ECO:0007669"/>
    <property type="project" value="InterPro"/>
</dbReference>
<dbReference type="InterPro" id="IPR014710">
    <property type="entry name" value="RmlC-like_jellyroll"/>
</dbReference>
<dbReference type="InterPro" id="IPR003594">
    <property type="entry name" value="HATPase_dom"/>
</dbReference>
<sequence length="465" mass="52114">MDKQTIIDEISKFPSLDGVSRNQIEWVVDRGELFEVKVGENFFNRGDSIDSLIIMLEGSISFMMERNGQYMEIGRINGGDISGALPYSRAQSSSANGRVMQDSRMFTLNKSYFHAMICECQDFTEVLVHMMTDRVRSSMKSQQQSEKLMALGKLSAGLAHELNNPAAAIVRSSESLQSHLAHVPEKFKKVISMKVTNEQVDEVNALLFGKIKDGINKSESLMQRTNREDELTDWLDDNGFGDCYMLSETLAEYGFCDNDLEGMKQMLGTETFPSVLTWVENVLTTEKMVGEIKEASNRISKLVSSVKDYSHMDRSTDFEPTNVHEGLHSTITILNHKFKKNNVNLVEDLEDDLPNIKAVSGELNQVWTNVIDNALDAMEEGGTLELTTATNAENLMVYITDSGPGIPEDIQSRIFEPFFTTKDVGKGTGLGLEVVKNIVDRHKGHIRLNSKPGRTQFEFCFPINA</sequence>
<dbReference type="RefSeq" id="WP_069836328.1">
    <property type="nucleotide sequence ID" value="NZ_MDGQ01000005.1"/>
</dbReference>
<evidence type="ECO:0000313" key="6">
    <source>
        <dbReference type="EMBL" id="OEK04823.1"/>
    </source>
</evidence>
<dbReference type="PANTHER" id="PTHR43065">
    <property type="entry name" value="SENSOR HISTIDINE KINASE"/>
    <property type="match status" value="1"/>
</dbReference>